<accession>A0ABV0BM65</accession>
<dbReference type="Gene3D" id="1.10.10.60">
    <property type="entry name" value="Homeodomain-like"/>
    <property type="match status" value="1"/>
</dbReference>
<proteinExistence type="predicted"/>
<dbReference type="SMART" id="SM00342">
    <property type="entry name" value="HTH_ARAC"/>
    <property type="match status" value="1"/>
</dbReference>
<evidence type="ECO:0000259" key="2">
    <source>
        <dbReference type="PROSITE" id="PS01124"/>
    </source>
</evidence>
<dbReference type="PANTHER" id="PTHR43280:SF28">
    <property type="entry name" value="HTH-TYPE TRANSCRIPTIONAL ACTIVATOR RHAS"/>
    <property type="match status" value="1"/>
</dbReference>
<comment type="caution">
    <text evidence="3">The sequence shown here is derived from an EMBL/GenBank/DDBJ whole genome shotgun (WGS) entry which is preliminary data.</text>
</comment>
<dbReference type="RefSeq" id="WP_346580364.1">
    <property type="nucleotide sequence ID" value="NZ_JBDJLH010000006.1"/>
</dbReference>
<keyword evidence="4" id="KW-1185">Reference proteome</keyword>
<name>A0ABV0BM65_9SPHI</name>
<dbReference type="Pfam" id="PF12833">
    <property type="entry name" value="HTH_18"/>
    <property type="match status" value="1"/>
</dbReference>
<dbReference type="PANTHER" id="PTHR43280">
    <property type="entry name" value="ARAC-FAMILY TRANSCRIPTIONAL REGULATOR"/>
    <property type="match status" value="1"/>
</dbReference>
<dbReference type="InterPro" id="IPR018060">
    <property type="entry name" value="HTH_AraC"/>
</dbReference>
<dbReference type="Proteomes" id="UP001409291">
    <property type="component" value="Unassembled WGS sequence"/>
</dbReference>
<evidence type="ECO:0000256" key="1">
    <source>
        <dbReference type="ARBA" id="ARBA00023125"/>
    </source>
</evidence>
<dbReference type="EMBL" id="JBDJNQ010000001">
    <property type="protein sequence ID" value="MEN5375836.1"/>
    <property type="molecule type" value="Genomic_DNA"/>
</dbReference>
<keyword evidence="1" id="KW-0238">DNA-binding</keyword>
<organism evidence="3 4">
    <name type="scientific">Sphingobacterium kitahiroshimense</name>
    <dbReference type="NCBI Taxonomy" id="470446"/>
    <lineage>
        <taxon>Bacteria</taxon>
        <taxon>Pseudomonadati</taxon>
        <taxon>Bacteroidota</taxon>
        <taxon>Sphingobacteriia</taxon>
        <taxon>Sphingobacteriales</taxon>
        <taxon>Sphingobacteriaceae</taxon>
        <taxon>Sphingobacterium</taxon>
    </lineage>
</organism>
<reference evidence="3 4" key="1">
    <citation type="submission" date="2024-04" db="EMBL/GenBank/DDBJ databases">
        <title>WGS of bacteria from Torrens River.</title>
        <authorList>
            <person name="Wyrsch E.R."/>
            <person name="Drigo B."/>
        </authorList>
    </citation>
    <scope>NUCLEOTIDE SEQUENCE [LARGE SCALE GENOMIC DNA]</scope>
    <source>
        <strain evidence="3 4">TWI391</strain>
    </source>
</reference>
<sequence length="316" mass="38029">MAAPYTVYPENKHIKNGSKHFGDLSERHRYPLPFAQVKPHYKDPDAELFSQQLDDEPFFIDLVEIEVQESTYIPFDIHDKRIYLYFMLKGSLLYTTDTKKKIIKTQPNTFLMSYYDTGRYYAHAEPGEYIAFVVSMDTEWIETKHQKCRNIQYILDRFKKGHLPYETMNQCRMDRKVQRWLYKIYSYSKDNAGAVDGNLRKYVSLLIEYYDSVLEDQWGDIAFKVKDFIDANYCDIRLNVKYIANHFHLTTRTLLNIFKARYHVSVQQYYTELRIEYALRLMKQKGVGIRDIYMEVGYTDERAFRYALERYRNRNK</sequence>
<evidence type="ECO:0000313" key="4">
    <source>
        <dbReference type="Proteomes" id="UP001409291"/>
    </source>
</evidence>
<feature type="domain" description="HTH araC/xylS-type" evidence="2">
    <location>
        <begin position="223"/>
        <end position="316"/>
    </location>
</feature>
<gene>
    <name evidence="3" type="ORF">ABE541_01035</name>
</gene>
<evidence type="ECO:0000313" key="3">
    <source>
        <dbReference type="EMBL" id="MEN5375836.1"/>
    </source>
</evidence>
<protein>
    <submittedName>
        <fullName evidence="3">AraC family transcriptional regulator</fullName>
    </submittedName>
</protein>
<dbReference type="PROSITE" id="PS01124">
    <property type="entry name" value="HTH_ARAC_FAMILY_2"/>
    <property type="match status" value="1"/>
</dbReference>